<protein>
    <submittedName>
        <fullName evidence="3">HNH endonuclease</fullName>
    </submittedName>
</protein>
<reference evidence="3 4" key="1">
    <citation type="submission" date="2017-01" db="EMBL/GenBank/DDBJ databases">
        <title>Complete genome sequence of esterase-producing bacterium Croceicoccus marinus E4A9.</title>
        <authorList>
            <person name="Wu Y.-H."/>
            <person name="Cheng H."/>
            <person name="Xu L."/>
            <person name="Huo Y.-Y."/>
            <person name="Wang C.-S."/>
            <person name="Xu X.-W."/>
        </authorList>
    </citation>
    <scope>NUCLEOTIDE SEQUENCE [LARGE SCALE GENOMIC DNA]</scope>
    <source>
        <strain evidence="3 4">E4A9</strain>
    </source>
</reference>
<evidence type="ECO:0000259" key="2">
    <source>
        <dbReference type="SMART" id="SM00507"/>
    </source>
</evidence>
<dbReference type="EMBL" id="CP019602">
    <property type="protein sequence ID" value="ARU15627.1"/>
    <property type="molecule type" value="Genomic_DNA"/>
</dbReference>
<accession>A0A1Z1FAA4</accession>
<feature type="region of interest" description="Disordered" evidence="1">
    <location>
        <begin position="1"/>
        <end position="20"/>
    </location>
</feature>
<dbReference type="OrthoDB" id="7807589at2"/>
<dbReference type="CDD" id="cd00085">
    <property type="entry name" value="HNHc"/>
    <property type="match status" value="1"/>
</dbReference>
<keyword evidence="3" id="KW-0255">Endonuclease</keyword>
<dbReference type="SMART" id="SM00507">
    <property type="entry name" value="HNHc"/>
    <property type="match status" value="1"/>
</dbReference>
<evidence type="ECO:0000313" key="4">
    <source>
        <dbReference type="Proteomes" id="UP000195807"/>
    </source>
</evidence>
<dbReference type="GO" id="GO:0004519">
    <property type="term" value="F:endonuclease activity"/>
    <property type="evidence" value="ECO:0007669"/>
    <property type="project" value="UniProtKB-KW"/>
</dbReference>
<dbReference type="InterPro" id="IPR002711">
    <property type="entry name" value="HNH"/>
</dbReference>
<dbReference type="Gene3D" id="1.10.30.50">
    <property type="match status" value="1"/>
</dbReference>
<dbReference type="KEGG" id="cman:A9D14_04825"/>
<dbReference type="Pfam" id="PF01844">
    <property type="entry name" value="HNH"/>
    <property type="match status" value="1"/>
</dbReference>
<dbReference type="GO" id="GO:0003676">
    <property type="term" value="F:nucleic acid binding"/>
    <property type="evidence" value="ECO:0007669"/>
    <property type="project" value="InterPro"/>
</dbReference>
<dbReference type="STRING" id="450378.GCA_001661675_00966"/>
<keyword evidence="3" id="KW-0378">Hydrolase</keyword>
<dbReference type="InterPro" id="IPR003615">
    <property type="entry name" value="HNH_nuc"/>
</dbReference>
<keyword evidence="3" id="KW-0540">Nuclease</keyword>
<feature type="domain" description="HNH nuclease" evidence="2">
    <location>
        <begin position="25"/>
        <end position="78"/>
    </location>
</feature>
<name>A0A1Z1FAA4_9SPHN</name>
<organism evidence="3 4">
    <name type="scientific">Croceicoccus marinus</name>
    <dbReference type="NCBI Taxonomy" id="450378"/>
    <lineage>
        <taxon>Bacteria</taxon>
        <taxon>Pseudomonadati</taxon>
        <taxon>Pseudomonadota</taxon>
        <taxon>Alphaproteobacteria</taxon>
        <taxon>Sphingomonadales</taxon>
        <taxon>Erythrobacteraceae</taxon>
        <taxon>Croceicoccus</taxon>
    </lineage>
</organism>
<dbReference type="RefSeq" id="WP_066843429.1">
    <property type="nucleotide sequence ID" value="NZ_CP019602.1"/>
</dbReference>
<keyword evidence="4" id="KW-1185">Reference proteome</keyword>
<evidence type="ECO:0000313" key="3">
    <source>
        <dbReference type="EMBL" id="ARU15627.1"/>
    </source>
</evidence>
<proteinExistence type="predicted"/>
<dbReference type="AlphaFoldDB" id="A0A1Z1FAA4"/>
<dbReference type="GO" id="GO:0008270">
    <property type="term" value="F:zinc ion binding"/>
    <property type="evidence" value="ECO:0007669"/>
    <property type="project" value="InterPro"/>
</dbReference>
<sequence>MTDRTPWQHRRQSATARGYGGEHKRLRKILLAAEPLCRECRKKDRVTAATIADHIIPLSRGGKTELANYQPLCRECSDKKTLTDQGKRYRPRIAPDGWPIE</sequence>
<evidence type="ECO:0000256" key="1">
    <source>
        <dbReference type="SAM" id="MobiDB-lite"/>
    </source>
</evidence>
<gene>
    <name evidence="3" type="ORF">A9D14_04825</name>
</gene>
<dbReference type="Proteomes" id="UP000195807">
    <property type="component" value="Chromosome"/>
</dbReference>